<dbReference type="InterPro" id="IPR002125">
    <property type="entry name" value="CMP_dCMP_dom"/>
</dbReference>
<dbReference type="PIRSF" id="PIRSF006769">
    <property type="entry name" value="RibD"/>
    <property type="match status" value="1"/>
</dbReference>
<evidence type="ECO:0000313" key="17">
    <source>
        <dbReference type="Proteomes" id="UP001519343"/>
    </source>
</evidence>
<comment type="pathway">
    <text evidence="3 14">Cofactor biosynthesis; riboflavin biosynthesis; 5-amino-6-(D-ribitylamino)uracil from GTP: step 3/4.</text>
</comment>
<evidence type="ECO:0000256" key="7">
    <source>
        <dbReference type="ARBA" id="ARBA00022723"/>
    </source>
</evidence>
<evidence type="ECO:0000256" key="4">
    <source>
        <dbReference type="ARBA" id="ARBA00005259"/>
    </source>
</evidence>
<dbReference type="Pfam" id="PF01872">
    <property type="entry name" value="RibD_C"/>
    <property type="match status" value="1"/>
</dbReference>
<dbReference type="InterPro" id="IPR024072">
    <property type="entry name" value="DHFR-like_dom_sf"/>
</dbReference>
<evidence type="ECO:0000256" key="5">
    <source>
        <dbReference type="ARBA" id="ARBA00007417"/>
    </source>
</evidence>
<comment type="catalytic activity">
    <reaction evidence="12 14">
        <text>5-amino-6-(5-phospho-D-ribitylamino)uracil + NADP(+) = 5-amino-6-(5-phospho-D-ribosylamino)uracil + NADPH + H(+)</text>
        <dbReference type="Rhea" id="RHEA:17845"/>
        <dbReference type="ChEBI" id="CHEBI:15378"/>
        <dbReference type="ChEBI" id="CHEBI:57783"/>
        <dbReference type="ChEBI" id="CHEBI:58349"/>
        <dbReference type="ChEBI" id="CHEBI:58421"/>
        <dbReference type="ChEBI" id="CHEBI:58453"/>
        <dbReference type="EC" id="1.1.1.193"/>
    </reaction>
</comment>
<evidence type="ECO:0000256" key="6">
    <source>
        <dbReference type="ARBA" id="ARBA00022619"/>
    </source>
</evidence>
<evidence type="ECO:0000256" key="13">
    <source>
        <dbReference type="ARBA" id="ARBA00049886"/>
    </source>
</evidence>
<evidence type="ECO:0000313" key="16">
    <source>
        <dbReference type="EMBL" id="MBP1933145.1"/>
    </source>
</evidence>
<evidence type="ECO:0000256" key="11">
    <source>
        <dbReference type="ARBA" id="ARBA00023268"/>
    </source>
</evidence>
<comment type="cofactor">
    <cofactor evidence="14">
        <name>Zn(2+)</name>
        <dbReference type="ChEBI" id="CHEBI:29105"/>
    </cofactor>
    <text evidence="14">Binds 1 zinc ion.</text>
</comment>
<evidence type="ECO:0000256" key="2">
    <source>
        <dbReference type="ARBA" id="ARBA00004882"/>
    </source>
</evidence>
<dbReference type="SUPFAM" id="SSF53927">
    <property type="entry name" value="Cytidine deaminase-like"/>
    <property type="match status" value="1"/>
</dbReference>
<dbReference type="InterPro" id="IPR011549">
    <property type="entry name" value="RibD_C"/>
</dbReference>
<keyword evidence="14 16" id="KW-0378">Hydrolase</keyword>
<keyword evidence="10 14" id="KW-0560">Oxidoreductase</keyword>
<evidence type="ECO:0000256" key="10">
    <source>
        <dbReference type="ARBA" id="ARBA00023002"/>
    </source>
</evidence>
<feature type="domain" description="CMP/dCMP-type deaminase" evidence="15">
    <location>
        <begin position="5"/>
        <end position="127"/>
    </location>
</feature>
<comment type="catalytic activity">
    <reaction evidence="13 14">
        <text>2,5-diamino-6-hydroxy-4-(5-phosphoribosylamino)-pyrimidine + H2O + H(+) = 5-amino-6-(5-phospho-D-ribosylamino)uracil + NH4(+)</text>
        <dbReference type="Rhea" id="RHEA:21868"/>
        <dbReference type="ChEBI" id="CHEBI:15377"/>
        <dbReference type="ChEBI" id="CHEBI:15378"/>
        <dbReference type="ChEBI" id="CHEBI:28938"/>
        <dbReference type="ChEBI" id="CHEBI:58453"/>
        <dbReference type="ChEBI" id="CHEBI:58614"/>
        <dbReference type="EC" id="3.5.4.26"/>
    </reaction>
</comment>
<dbReference type="Gene3D" id="3.40.430.10">
    <property type="entry name" value="Dihydrofolate Reductase, subunit A"/>
    <property type="match status" value="1"/>
</dbReference>
<evidence type="ECO:0000256" key="3">
    <source>
        <dbReference type="ARBA" id="ARBA00004910"/>
    </source>
</evidence>
<organism evidence="16 17">
    <name type="scientific">Ammoniphilus resinae</name>
    <dbReference type="NCBI Taxonomy" id="861532"/>
    <lineage>
        <taxon>Bacteria</taxon>
        <taxon>Bacillati</taxon>
        <taxon>Bacillota</taxon>
        <taxon>Bacilli</taxon>
        <taxon>Bacillales</taxon>
        <taxon>Paenibacillaceae</taxon>
        <taxon>Aneurinibacillus group</taxon>
        <taxon>Ammoniphilus</taxon>
    </lineage>
</organism>
<dbReference type="PROSITE" id="PS51747">
    <property type="entry name" value="CYT_DCMP_DEAMINASES_2"/>
    <property type="match status" value="1"/>
</dbReference>
<proteinExistence type="inferred from homology"/>
<evidence type="ECO:0000256" key="8">
    <source>
        <dbReference type="ARBA" id="ARBA00022833"/>
    </source>
</evidence>
<dbReference type="EC" id="1.1.1.193" evidence="14"/>
<dbReference type="InterPro" id="IPR004794">
    <property type="entry name" value="Eubact_RibD"/>
</dbReference>
<dbReference type="InterPro" id="IPR002734">
    <property type="entry name" value="RibDG_C"/>
</dbReference>
<comment type="function">
    <text evidence="1 14">Converts 2,5-diamino-6-(ribosylamino)-4(3h)-pyrimidinone 5'-phosphate into 5-amino-6-(ribosylamino)-2,4(1h,3h)-pyrimidinedione 5'-phosphate.</text>
</comment>
<dbReference type="Gene3D" id="3.40.140.10">
    <property type="entry name" value="Cytidine Deaminase, domain 2"/>
    <property type="match status" value="1"/>
</dbReference>
<keyword evidence="17" id="KW-1185">Reference proteome</keyword>
<protein>
    <recommendedName>
        <fullName evidence="14">Riboflavin biosynthesis protein RibD</fullName>
    </recommendedName>
    <domain>
        <recommendedName>
            <fullName evidence="14">Diaminohydroxyphosphoribosylaminopyrimidine deaminase</fullName>
            <shortName evidence="14">DRAP deaminase</shortName>
            <ecNumber evidence="14">3.5.4.26</ecNumber>
        </recommendedName>
        <alternativeName>
            <fullName evidence="14">Riboflavin-specific deaminase</fullName>
        </alternativeName>
    </domain>
    <domain>
        <recommendedName>
            <fullName evidence="14">5-amino-6-(5-phosphoribosylamino)uracil reductase</fullName>
            <ecNumber evidence="14">1.1.1.193</ecNumber>
        </recommendedName>
        <alternativeName>
            <fullName evidence="14">HTP reductase</fullName>
        </alternativeName>
    </domain>
</protein>
<dbReference type="CDD" id="cd01284">
    <property type="entry name" value="Riboflavin_deaminase-reductase"/>
    <property type="match status" value="1"/>
</dbReference>
<comment type="similarity">
    <text evidence="5 14">In the C-terminal section; belongs to the HTP reductase family.</text>
</comment>
<keyword evidence="11" id="KW-0511">Multifunctional enzyme</keyword>
<dbReference type="NCBIfam" id="TIGR00326">
    <property type="entry name" value="eubact_ribD"/>
    <property type="match status" value="1"/>
</dbReference>
<dbReference type="GO" id="GO:0008703">
    <property type="term" value="F:5-amino-6-(5-phosphoribosylamino)uracil reductase activity"/>
    <property type="evidence" value="ECO:0007669"/>
    <property type="project" value="UniProtKB-EC"/>
</dbReference>
<comment type="similarity">
    <text evidence="4 14">In the N-terminal section; belongs to the cytidine and deoxycytidylate deaminase family.</text>
</comment>
<dbReference type="EMBL" id="JAGGKT010000009">
    <property type="protein sequence ID" value="MBP1933145.1"/>
    <property type="molecule type" value="Genomic_DNA"/>
</dbReference>
<dbReference type="InterPro" id="IPR050765">
    <property type="entry name" value="Riboflavin_Biosynth_HTPR"/>
</dbReference>
<dbReference type="Pfam" id="PF00383">
    <property type="entry name" value="dCMP_cyt_deam_1"/>
    <property type="match status" value="1"/>
</dbReference>
<dbReference type="InterPro" id="IPR016192">
    <property type="entry name" value="APOBEC/CMP_deaminase_Zn-bd"/>
</dbReference>
<dbReference type="InterPro" id="IPR016193">
    <property type="entry name" value="Cytidine_deaminase-like"/>
</dbReference>
<gene>
    <name evidence="16" type="ORF">J2Z37_003156</name>
</gene>
<name>A0ABS4GTF8_9BACL</name>
<evidence type="ECO:0000256" key="12">
    <source>
        <dbReference type="ARBA" id="ARBA00049861"/>
    </source>
</evidence>
<comment type="pathway">
    <text evidence="2 14">Cofactor biosynthesis; riboflavin biosynthesis; 5-amino-6-(D-ribitylamino)uracil from GTP: step 2/4.</text>
</comment>
<dbReference type="PROSITE" id="PS00903">
    <property type="entry name" value="CYT_DCMP_DEAMINASES_1"/>
    <property type="match status" value="1"/>
</dbReference>
<dbReference type="PANTHER" id="PTHR38011:SF7">
    <property type="entry name" value="2,5-DIAMINO-6-RIBOSYLAMINO-4(3H)-PYRIMIDINONE 5'-PHOSPHATE REDUCTASE"/>
    <property type="match status" value="1"/>
</dbReference>
<dbReference type="Proteomes" id="UP001519343">
    <property type="component" value="Unassembled WGS sequence"/>
</dbReference>
<accession>A0ABS4GTF8</accession>
<dbReference type="GO" id="GO:0008835">
    <property type="term" value="F:diaminohydroxyphosphoribosylaminopyrimidine deaminase activity"/>
    <property type="evidence" value="ECO:0007669"/>
    <property type="project" value="UniProtKB-EC"/>
</dbReference>
<keyword evidence="9 14" id="KW-0521">NADP</keyword>
<evidence type="ECO:0000256" key="9">
    <source>
        <dbReference type="ARBA" id="ARBA00022857"/>
    </source>
</evidence>
<comment type="caution">
    <text evidence="16">The sequence shown here is derived from an EMBL/GenBank/DDBJ whole genome shotgun (WGS) entry which is preliminary data.</text>
</comment>
<keyword evidence="6 14" id="KW-0686">Riboflavin biosynthesis</keyword>
<dbReference type="SUPFAM" id="SSF53597">
    <property type="entry name" value="Dihydrofolate reductase-like"/>
    <property type="match status" value="1"/>
</dbReference>
<dbReference type="PANTHER" id="PTHR38011">
    <property type="entry name" value="DIHYDROFOLATE REDUCTASE FAMILY PROTEIN (AFU_ORTHOLOGUE AFUA_8G06820)"/>
    <property type="match status" value="1"/>
</dbReference>
<reference evidence="16 17" key="1">
    <citation type="submission" date="2021-03" db="EMBL/GenBank/DDBJ databases">
        <title>Genomic Encyclopedia of Type Strains, Phase IV (KMG-IV): sequencing the most valuable type-strain genomes for metagenomic binning, comparative biology and taxonomic classification.</title>
        <authorList>
            <person name="Goeker M."/>
        </authorList>
    </citation>
    <scope>NUCLEOTIDE SEQUENCE [LARGE SCALE GENOMIC DNA]</scope>
    <source>
        <strain evidence="16 17">DSM 24738</strain>
    </source>
</reference>
<keyword evidence="8 14" id="KW-0862">Zinc</keyword>
<sequence>MTVHIHDQYYMDLALQWASAIEGQTQPNPKVGAVIVKDGEIVGIGTHLKAGGPHAEVHALAMAGEKAKGATVYVTLEPCSHYGRTPPCAEALMKAGVAKVVIATLDPNPLVAGRGAAMLRDAGVEVVTGVCEQQSNLMNEVFNKFITTGMPFVTLKTAMTLDGKIATETGSSRWITGDEARQEVHQMRHTNQAILVGVETVRKDDPQLTIRLPQGGNNPIRIVLDSTLRTPLDAKVVRDGEAETWIYTTTTAAEETAKVQALEKRGVKVISLPVEDGERGIPIPQMLTHLGSQKISSLLVEGGARVNASFLKEMAVDKIVSYIAPKLVGGEHAPTPIGGFGVQEMDQAIRLTRMTYRQVGEDLRIEGYPEWRE</sequence>
<dbReference type="EC" id="3.5.4.26" evidence="14"/>
<keyword evidence="7 14" id="KW-0479">Metal-binding</keyword>
<dbReference type="RefSeq" id="WP_342453842.1">
    <property type="nucleotide sequence ID" value="NZ_JAGGKT010000009.1"/>
</dbReference>
<dbReference type="NCBIfam" id="TIGR00227">
    <property type="entry name" value="ribD_Cterm"/>
    <property type="match status" value="1"/>
</dbReference>
<evidence type="ECO:0000256" key="1">
    <source>
        <dbReference type="ARBA" id="ARBA00002151"/>
    </source>
</evidence>
<evidence type="ECO:0000259" key="15">
    <source>
        <dbReference type="PROSITE" id="PS51747"/>
    </source>
</evidence>
<evidence type="ECO:0000256" key="14">
    <source>
        <dbReference type="PIRNR" id="PIRNR006769"/>
    </source>
</evidence>